<protein>
    <submittedName>
        <fullName evidence="1">Uncharacterized protein</fullName>
    </submittedName>
</protein>
<gene>
    <name evidence="1" type="ORF">BV22DRAFT_1040174</name>
</gene>
<evidence type="ECO:0000313" key="2">
    <source>
        <dbReference type="Proteomes" id="UP000790709"/>
    </source>
</evidence>
<sequence>MDNVMLCANHEIIDFNSIWIHRHEVSKHVASCRKSYVQHVTDRLPSVHKVQEGDYYLTPNNHPTVVSSLSAQPSKELASSC</sequence>
<keyword evidence="2" id="KW-1185">Reference proteome</keyword>
<comment type="caution">
    <text evidence="1">The sequence shown here is derived from an EMBL/GenBank/DDBJ whole genome shotgun (WGS) entry which is preliminary data.</text>
</comment>
<reference evidence="1" key="1">
    <citation type="journal article" date="2021" name="New Phytol.">
        <title>Evolutionary innovations through gain and loss of genes in the ectomycorrhizal Boletales.</title>
        <authorList>
            <person name="Wu G."/>
            <person name="Miyauchi S."/>
            <person name="Morin E."/>
            <person name="Kuo A."/>
            <person name="Drula E."/>
            <person name="Varga T."/>
            <person name="Kohler A."/>
            <person name="Feng B."/>
            <person name="Cao Y."/>
            <person name="Lipzen A."/>
            <person name="Daum C."/>
            <person name="Hundley H."/>
            <person name="Pangilinan J."/>
            <person name="Johnson J."/>
            <person name="Barry K."/>
            <person name="LaButti K."/>
            <person name="Ng V."/>
            <person name="Ahrendt S."/>
            <person name="Min B."/>
            <person name="Choi I.G."/>
            <person name="Park H."/>
            <person name="Plett J.M."/>
            <person name="Magnuson J."/>
            <person name="Spatafora J.W."/>
            <person name="Nagy L.G."/>
            <person name="Henrissat B."/>
            <person name="Grigoriev I.V."/>
            <person name="Yang Z.L."/>
            <person name="Xu J."/>
            <person name="Martin F.M."/>
        </authorList>
    </citation>
    <scope>NUCLEOTIDE SEQUENCE</scope>
    <source>
        <strain evidence="1">KUC20120723A-06</strain>
    </source>
</reference>
<name>A0ACB8B431_9AGAM</name>
<proteinExistence type="predicted"/>
<evidence type="ECO:0000313" key="1">
    <source>
        <dbReference type="EMBL" id="KAH7920157.1"/>
    </source>
</evidence>
<dbReference type="EMBL" id="MU266600">
    <property type="protein sequence ID" value="KAH7920157.1"/>
    <property type="molecule type" value="Genomic_DNA"/>
</dbReference>
<dbReference type="Proteomes" id="UP000790709">
    <property type="component" value="Unassembled WGS sequence"/>
</dbReference>
<organism evidence="1 2">
    <name type="scientific">Leucogyrophana mollusca</name>
    <dbReference type="NCBI Taxonomy" id="85980"/>
    <lineage>
        <taxon>Eukaryota</taxon>
        <taxon>Fungi</taxon>
        <taxon>Dikarya</taxon>
        <taxon>Basidiomycota</taxon>
        <taxon>Agaricomycotina</taxon>
        <taxon>Agaricomycetes</taxon>
        <taxon>Agaricomycetidae</taxon>
        <taxon>Boletales</taxon>
        <taxon>Boletales incertae sedis</taxon>
        <taxon>Leucogyrophana</taxon>
    </lineage>
</organism>
<accession>A0ACB8B431</accession>